<comment type="catalytic activity">
    <reaction evidence="19">
        <text>a ribonucleoside 5'-triphosphate + 2 H2O = a ribonucleoside 5'-phosphate + 2 phosphate + 2 H(+)</text>
        <dbReference type="Rhea" id="RHEA:36795"/>
        <dbReference type="ChEBI" id="CHEBI:15377"/>
        <dbReference type="ChEBI" id="CHEBI:15378"/>
        <dbReference type="ChEBI" id="CHEBI:43474"/>
        <dbReference type="ChEBI" id="CHEBI:58043"/>
        <dbReference type="ChEBI" id="CHEBI:61557"/>
        <dbReference type="EC" id="3.6.1.5"/>
    </reaction>
</comment>
<sequence length="440" mass="48726">PQYGLVFDAGSTHTALYIYRWPADKENGTGIVSQVDVCTVDGPGISSYADDPAGAGASLKPCLDKAMKIVPAEQQQETPTYLGATAGMRLLREQNSTKAEQVFAEVTKVIGEYPVDFRGARILTGNEEGSFGWITVNYLLETLVKFSFAEKWEHPQHTEVLGALDLGGASTQITFKPGVTIEDKNTSVFFRLYGTNYSLYTHSYLCYGQTQALKRLLADLHQDSLSPQKISHPCYPAGYQENVTMAELYDSPCVHAPSTPSPAEVLTVTGTGDPTACSTAIQKLFNFSCEANRTCGFNGVYQPPVRGQFFAFAGFYYTFSFLNLTSQQSLKSISSTVQTFCEKRWIELVETFPRDKKYLHTYCPVAMYILTLLLNGYKFDEETWSSIHFSRQAANTDIGWTLGFMLNFTNMIPTEALEHVKGHQPSLWAGAVSFIVLAIV</sequence>
<evidence type="ECO:0000256" key="16">
    <source>
        <dbReference type="ARBA" id="ARBA00023157"/>
    </source>
</evidence>
<dbReference type="Proteomes" id="UP000541249">
    <property type="component" value="Unassembled WGS sequence"/>
</dbReference>
<dbReference type="GO" id="GO:0005524">
    <property type="term" value="F:ATP binding"/>
    <property type="evidence" value="ECO:0007669"/>
    <property type="project" value="UniProtKB-KW"/>
</dbReference>
<proteinExistence type="inferred from homology"/>
<comment type="cofactor">
    <cofactor evidence="1">
        <name>Ca(2+)</name>
        <dbReference type="ChEBI" id="CHEBI:29108"/>
    </cofactor>
</comment>
<dbReference type="OrthoDB" id="6372431at2759"/>
<keyword evidence="24" id="KW-1185">Reference proteome</keyword>
<dbReference type="PANTHER" id="PTHR11782:SF31">
    <property type="entry name" value="ECTONUCLEOSIDE TRIPHOSPHATE DIPHOSPHOHYDROLASE 8"/>
    <property type="match status" value="1"/>
</dbReference>
<keyword evidence="13" id="KW-0460">Magnesium</keyword>
<gene>
    <name evidence="23" type="primary">Entpd8_0</name>
    <name evidence="23" type="ORF">EURGUL_R03129</name>
</gene>
<dbReference type="GO" id="GO:0005886">
    <property type="term" value="C:plasma membrane"/>
    <property type="evidence" value="ECO:0007669"/>
    <property type="project" value="UniProtKB-SubCell"/>
</dbReference>
<dbReference type="GO" id="GO:0004382">
    <property type="term" value="F:GDP phosphatase activity"/>
    <property type="evidence" value="ECO:0007669"/>
    <property type="project" value="TreeGrafter"/>
</dbReference>
<evidence type="ECO:0000256" key="12">
    <source>
        <dbReference type="ARBA" id="ARBA00022840"/>
    </source>
</evidence>
<evidence type="ECO:0000256" key="15">
    <source>
        <dbReference type="ARBA" id="ARBA00023136"/>
    </source>
</evidence>
<evidence type="ECO:0000256" key="1">
    <source>
        <dbReference type="ARBA" id="ARBA00001913"/>
    </source>
</evidence>
<dbReference type="FunFam" id="3.30.420.40:FF:000068">
    <property type="entry name" value="Ectonucleoside triphosphate diphosphohydrolase 1"/>
    <property type="match status" value="1"/>
</dbReference>
<dbReference type="Gene3D" id="3.30.420.40">
    <property type="match status" value="1"/>
</dbReference>
<dbReference type="PROSITE" id="PS01238">
    <property type="entry name" value="GDA1_CD39_NTPASE"/>
    <property type="match status" value="1"/>
</dbReference>
<keyword evidence="16" id="KW-1015">Disulfide bond</keyword>
<dbReference type="GO" id="GO:0017111">
    <property type="term" value="F:ribonucleoside triphosphate phosphatase activity"/>
    <property type="evidence" value="ECO:0007669"/>
    <property type="project" value="TreeGrafter"/>
</dbReference>
<dbReference type="GO" id="GO:0004050">
    <property type="term" value="F:apyrase activity"/>
    <property type="evidence" value="ECO:0007669"/>
    <property type="project" value="UniProtKB-EC"/>
</dbReference>
<feature type="non-terminal residue" evidence="23">
    <location>
        <position position="1"/>
    </location>
</feature>
<dbReference type="GO" id="GO:0045134">
    <property type="term" value="F:UDP phosphatase activity"/>
    <property type="evidence" value="ECO:0007669"/>
    <property type="project" value="TreeGrafter"/>
</dbReference>
<comment type="similarity">
    <text evidence="4 22">Belongs to the GDA1/CD39 NTPase family.</text>
</comment>
<evidence type="ECO:0000256" key="13">
    <source>
        <dbReference type="ARBA" id="ARBA00022842"/>
    </source>
</evidence>
<evidence type="ECO:0000256" key="22">
    <source>
        <dbReference type="RuleBase" id="RU003833"/>
    </source>
</evidence>
<evidence type="ECO:0000256" key="2">
    <source>
        <dbReference type="ARBA" id="ARBA00001946"/>
    </source>
</evidence>
<dbReference type="FunFam" id="3.30.420.150:FF:000002">
    <property type="entry name" value="Ectonucleoside triphosphate diphosphohydrolase 1"/>
    <property type="match status" value="1"/>
</dbReference>
<evidence type="ECO:0000256" key="20">
    <source>
        <dbReference type="PIRSR" id="PIRSR600407-1"/>
    </source>
</evidence>
<comment type="caution">
    <text evidence="23">The sequence shown here is derived from an EMBL/GenBank/DDBJ whole genome shotgun (WGS) entry which is preliminary data.</text>
</comment>
<dbReference type="Gene3D" id="3.30.420.150">
    <property type="entry name" value="Exopolyphosphatase. Domain 2"/>
    <property type="match status" value="1"/>
</dbReference>
<evidence type="ECO:0000256" key="9">
    <source>
        <dbReference type="ARBA" id="ARBA00022741"/>
    </source>
</evidence>
<comment type="subcellular location">
    <subcellularLocation>
        <location evidence="3">Cell membrane</location>
        <topology evidence="3">Multi-pass membrane protein</topology>
    </subcellularLocation>
</comment>
<evidence type="ECO:0000256" key="17">
    <source>
        <dbReference type="ARBA" id="ARBA00023180"/>
    </source>
</evidence>
<dbReference type="GO" id="GO:0009134">
    <property type="term" value="P:nucleoside diphosphate catabolic process"/>
    <property type="evidence" value="ECO:0007669"/>
    <property type="project" value="TreeGrafter"/>
</dbReference>
<keyword evidence="10 22" id="KW-0378">Hydrolase</keyword>
<comment type="cofactor">
    <cofactor evidence="2">
        <name>Mg(2+)</name>
        <dbReference type="ChEBI" id="CHEBI:18420"/>
    </cofactor>
</comment>
<feature type="non-terminal residue" evidence="23">
    <location>
        <position position="440"/>
    </location>
</feature>
<keyword evidence="8" id="KW-0479">Metal-binding</keyword>
<evidence type="ECO:0000256" key="14">
    <source>
        <dbReference type="ARBA" id="ARBA00022989"/>
    </source>
</evidence>
<evidence type="ECO:0000256" key="3">
    <source>
        <dbReference type="ARBA" id="ARBA00004651"/>
    </source>
</evidence>
<evidence type="ECO:0000256" key="4">
    <source>
        <dbReference type="ARBA" id="ARBA00009283"/>
    </source>
</evidence>
<evidence type="ECO:0000256" key="21">
    <source>
        <dbReference type="PIRSR" id="PIRSR600407-2"/>
    </source>
</evidence>
<accession>A0A7L4D8W8</accession>
<keyword evidence="11" id="KW-0106">Calcium</keyword>
<dbReference type="PANTHER" id="PTHR11782">
    <property type="entry name" value="ADENOSINE/GUANOSINE DIPHOSPHATASE"/>
    <property type="match status" value="1"/>
</dbReference>
<keyword evidence="15" id="KW-0472">Membrane</keyword>
<dbReference type="EMBL" id="VZZY01011264">
    <property type="protein sequence ID" value="NXW58925.1"/>
    <property type="molecule type" value="Genomic_DNA"/>
</dbReference>
<feature type="binding site" evidence="21">
    <location>
        <begin position="168"/>
        <end position="172"/>
    </location>
    <ligand>
        <name>ATP</name>
        <dbReference type="ChEBI" id="CHEBI:30616"/>
    </ligand>
</feature>
<evidence type="ECO:0000256" key="5">
    <source>
        <dbReference type="ARBA" id="ARBA00012148"/>
    </source>
</evidence>
<dbReference type="EC" id="3.6.1.5" evidence="5"/>
<keyword evidence="14" id="KW-1133">Transmembrane helix</keyword>
<feature type="active site" description="Proton acceptor" evidence="20">
    <location>
        <position position="128"/>
    </location>
</feature>
<evidence type="ECO:0000256" key="6">
    <source>
        <dbReference type="ARBA" id="ARBA00022475"/>
    </source>
</evidence>
<keyword evidence="7" id="KW-0812">Transmembrane</keyword>
<reference evidence="23 24" key="1">
    <citation type="submission" date="2019-09" db="EMBL/GenBank/DDBJ databases">
        <title>Bird 10,000 Genomes (B10K) Project - Family phase.</title>
        <authorList>
            <person name="Zhang G."/>
        </authorList>
    </citation>
    <scope>NUCLEOTIDE SEQUENCE [LARGE SCALE GENOMIC DNA]</scope>
    <source>
        <strain evidence="23">B10K-DU-002-51</strain>
        <tissue evidence="23">Muscle</tissue>
    </source>
</reference>
<evidence type="ECO:0000256" key="19">
    <source>
        <dbReference type="ARBA" id="ARBA00049175"/>
    </source>
</evidence>
<evidence type="ECO:0000256" key="10">
    <source>
        <dbReference type="ARBA" id="ARBA00022801"/>
    </source>
</evidence>
<evidence type="ECO:0000256" key="18">
    <source>
        <dbReference type="ARBA" id="ARBA00039598"/>
    </source>
</evidence>
<evidence type="ECO:0000313" key="23">
    <source>
        <dbReference type="EMBL" id="NXW58925.1"/>
    </source>
</evidence>
<dbReference type="AlphaFoldDB" id="A0A7L4D8W8"/>
<keyword evidence="17" id="KW-0325">Glycoprotein</keyword>
<evidence type="ECO:0000256" key="8">
    <source>
        <dbReference type="ARBA" id="ARBA00022723"/>
    </source>
</evidence>
<dbReference type="InterPro" id="IPR000407">
    <property type="entry name" value="GDA1_CD39_NTPase"/>
</dbReference>
<keyword evidence="9 21" id="KW-0547">Nucleotide-binding</keyword>
<keyword evidence="6" id="KW-1003">Cell membrane</keyword>
<dbReference type="GO" id="GO:0046872">
    <property type="term" value="F:metal ion binding"/>
    <property type="evidence" value="ECO:0007669"/>
    <property type="project" value="UniProtKB-KW"/>
</dbReference>
<evidence type="ECO:0000256" key="11">
    <source>
        <dbReference type="ARBA" id="ARBA00022837"/>
    </source>
</evidence>
<dbReference type="Pfam" id="PF01150">
    <property type="entry name" value="GDA1_CD39"/>
    <property type="match status" value="1"/>
</dbReference>
<keyword evidence="12 21" id="KW-0067">ATP-binding</keyword>
<protein>
    <recommendedName>
        <fullName evidence="18">Ectonucleoside triphosphate diphosphohydrolase 8</fullName>
        <ecNumber evidence="5">3.6.1.5</ecNumber>
    </recommendedName>
</protein>
<name>A0A7L4D8W8_9AVES</name>
<evidence type="ECO:0000256" key="7">
    <source>
        <dbReference type="ARBA" id="ARBA00022692"/>
    </source>
</evidence>
<evidence type="ECO:0000313" key="24">
    <source>
        <dbReference type="Proteomes" id="UP000541249"/>
    </source>
</evidence>
<organism evidence="23 24">
    <name type="scientific">Eurystomus gularis</name>
    <dbReference type="NCBI Taxonomy" id="325343"/>
    <lineage>
        <taxon>Eukaryota</taxon>
        <taxon>Metazoa</taxon>
        <taxon>Chordata</taxon>
        <taxon>Craniata</taxon>
        <taxon>Vertebrata</taxon>
        <taxon>Euteleostomi</taxon>
        <taxon>Archelosauria</taxon>
        <taxon>Archosauria</taxon>
        <taxon>Dinosauria</taxon>
        <taxon>Saurischia</taxon>
        <taxon>Theropoda</taxon>
        <taxon>Coelurosauria</taxon>
        <taxon>Aves</taxon>
        <taxon>Neognathae</taxon>
        <taxon>Neoaves</taxon>
        <taxon>Telluraves</taxon>
        <taxon>Coraciimorphae</taxon>
        <taxon>Coraciiformes</taxon>
        <taxon>Coraciidae</taxon>
        <taxon>Eurystomus</taxon>
    </lineage>
</organism>